<dbReference type="InterPro" id="IPR001096">
    <property type="entry name" value="Peptidase_C13"/>
</dbReference>
<dbReference type="WBParaSite" id="ACAC_0000276801-mRNA-1">
    <property type="protein sequence ID" value="ACAC_0000276801-mRNA-1"/>
    <property type="gene ID" value="ACAC_0000276801"/>
</dbReference>
<dbReference type="GO" id="GO:0004197">
    <property type="term" value="F:cysteine-type endopeptidase activity"/>
    <property type="evidence" value="ECO:0007669"/>
    <property type="project" value="TreeGrafter"/>
</dbReference>
<dbReference type="Gene3D" id="1.10.132.130">
    <property type="match status" value="1"/>
</dbReference>
<name>A0A158P7M2_ANGCA</name>
<dbReference type="CDD" id="cd21115">
    <property type="entry name" value="legumain_C"/>
    <property type="match status" value="1"/>
</dbReference>
<dbReference type="PRINTS" id="PR00776">
    <property type="entry name" value="HEMOGLOBNASE"/>
</dbReference>
<evidence type="ECO:0000313" key="5">
    <source>
        <dbReference type="WBParaSite" id="ACAC_0000276801-mRNA-1"/>
    </source>
</evidence>
<accession>A0A158P7M2</accession>
<dbReference type="PIRSF" id="PIRSF019663">
    <property type="entry name" value="Legumain"/>
    <property type="match status" value="1"/>
</dbReference>
<comment type="similarity">
    <text evidence="1">Belongs to the peptidase C13 family.</text>
</comment>
<dbReference type="AlphaFoldDB" id="A0A158P7M2"/>
<organism evidence="4 5">
    <name type="scientific">Angiostrongylus cantonensis</name>
    <name type="common">Rat lungworm</name>
    <dbReference type="NCBI Taxonomy" id="6313"/>
    <lineage>
        <taxon>Eukaryota</taxon>
        <taxon>Metazoa</taxon>
        <taxon>Ecdysozoa</taxon>
        <taxon>Nematoda</taxon>
        <taxon>Chromadorea</taxon>
        <taxon>Rhabditida</taxon>
        <taxon>Rhabditina</taxon>
        <taxon>Rhabditomorpha</taxon>
        <taxon>Strongyloidea</taxon>
        <taxon>Metastrongylidae</taxon>
        <taxon>Angiostrongylus</taxon>
    </lineage>
</organism>
<dbReference type="STRING" id="6313.A0A158P7M2"/>
<evidence type="ECO:0000259" key="3">
    <source>
        <dbReference type="Pfam" id="PF20985"/>
    </source>
</evidence>
<evidence type="ECO:0000313" key="4">
    <source>
        <dbReference type="Proteomes" id="UP000035642"/>
    </source>
</evidence>
<evidence type="ECO:0000256" key="1">
    <source>
        <dbReference type="ARBA" id="ARBA00009941"/>
    </source>
</evidence>
<dbReference type="PANTHER" id="PTHR12000:SF42">
    <property type="entry name" value="LEGUMAIN"/>
    <property type="match status" value="1"/>
</dbReference>
<feature type="active site" description="Nucleophile" evidence="2">
    <location>
        <position position="199"/>
    </location>
</feature>
<protein>
    <submittedName>
        <fullName evidence="5">Legumain</fullName>
    </submittedName>
</protein>
<reference evidence="4" key="1">
    <citation type="submission" date="2012-09" db="EMBL/GenBank/DDBJ databases">
        <authorList>
            <person name="Martin A.A."/>
        </authorList>
    </citation>
    <scope>NUCLEOTIDE SEQUENCE</scope>
</reference>
<dbReference type="Pfam" id="PF20985">
    <property type="entry name" value="Legum_prodom"/>
    <property type="match status" value="1"/>
</dbReference>
<dbReference type="Pfam" id="PF01650">
    <property type="entry name" value="Peptidase_C13"/>
    <property type="match status" value="2"/>
</dbReference>
<feature type="active site" evidence="2">
    <location>
        <position position="158"/>
    </location>
</feature>
<dbReference type="InterPro" id="IPR048501">
    <property type="entry name" value="Legum_prodom"/>
</dbReference>
<dbReference type="GO" id="GO:0005773">
    <property type="term" value="C:vacuole"/>
    <property type="evidence" value="ECO:0007669"/>
    <property type="project" value="GOC"/>
</dbReference>
<dbReference type="Gene3D" id="3.40.50.1460">
    <property type="match status" value="2"/>
</dbReference>
<evidence type="ECO:0000256" key="2">
    <source>
        <dbReference type="PIRSR" id="PIRSR019663-1"/>
    </source>
</evidence>
<sequence>MKERRMSKKGNDVEQIKSLMEVLVWTFFLALLSFGKSHPHDSESVKPPQGNLYALLVAGSNGWWNYRHQADVAHAYQLLKRKGVPEDNIIVMMYDDIANDPDDSVTPENFLNVLTGNAQNVTGGTGRVINSPDMGNGNSLIHEFSTANDRIFVYFTDHGGDGIICFPDDVLSKDDMNTVLNAMYHEKRYYQLVFYLEACESGSMFDGTLQKKMNIYAMTAANPDESSWGTYCDNDMNLPCLGDLFSVNWMQDSEAFDDVRTLTNLSHVMRYGNLKITKEPVGWFEGEDQEPTTIVSPTVGKEIERQYPKVSWPARDIELMHLQRLRGISNNALISKALEQKIAKIHEDRRNIEALYKDLVANLLPYVDDRKQMLEERNAVKDLKCHNDVVKAFDTICIDVNKFDYALKYIYVLNNLCTKVGGSEKIIDAMHTTCSSAGKQYL</sequence>
<dbReference type="PANTHER" id="PTHR12000">
    <property type="entry name" value="HEMOGLOBINASE FAMILY MEMBER"/>
    <property type="match status" value="1"/>
</dbReference>
<keyword evidence="4" id="KW-1185">Reference proteome</keyword>
<proteinExistence type="inferred from homology"/>
<dbReference type="GO" id="GO:0006624">
    <property type="term" value="P:vacuolar protein processing"/>
    <property type="evidence" value="ECO:0007669"/>
    <property type="project" value="TreeGrafter"/>
</dbReference>
<feature type="domain" description="Legumain prodomain" evidence="3">
    <location>
        <begin position="341"/>
        <end position="434"/>
    </location>
</feature>
<dbReference type="Proteomes" id="UP000035642">
    <property type="component" value="Unassembled WGS sequence"/>
</dbReference>
<dbReference type="GO" id="GO:0051603">
    <property type="term" value="P:proteolysis involved in protein catabolic process"/>
    <property type="evidence" value="ECO:0007669"/>
    <property type="project" value="TreeGrafter"/>
</dbReference>
<dbReference type="InterPro" id="IPR046427">
    <property type="entry name" value="Legumain_prodom_sf"/>
</dbReference>
<reference evidence="5" key="2">
    <citation type="submission" date="2016-04" db="UniProtKB">
        <authorList>
            <consortium name="WormBaseParasite"/>
        </authorList>
    </citation>
    <scope>IDENTIFICATION</scope>
</reference>